<dbReference type="CDD" id="cd02440">
    <property type="entry name" value="AdoMet_MTases"/>
    <property type="match status" value="2"/>
</dbReference>
<evidence type="ECO:0000256" key="9">
    <source>
        <dbReference type="SAM" id="Phobius"/>
    </source>
</evidence>
<dbReference type="EMBL" id="JAFEMO010000014">
    <property type="protein sequence ID" value="KAH7548331.1"/>
    <property type="molecule type" value="Genomic_DNA"/>
</dbReference>
<dbReference type="PANTHER" id="PTHR10108:SF887">
    <property type="entry name" value="METHYLTRANSFERASE PMT22-RELATED"/>
    <property type="match status" value="1"/>
</dbReference>
<keyword evidence="9" id="KW-0472">Membrane</keyword>
<comment type="subcellular location">
    <subcellularLocation>
        <location evidence="7">Endomembrane system</location>
        <topology evidence="7">Single-pass membrane protein</topology>
    </subcellularLocation>
    <subcellularLocation>
        <location evidence="1">Membrane</location>
        <topology evidence="1">Single-pass type II membrane protein</topology>
    </subcellularLocation>
</comment>
<accession>A0ABQ8H4U3</accession>
<evidence type="ECO:0000256" key="1">
    <source>
        <dbReference type="ARBA" id="ARBA00004606"/>
    </source>
</evidence>
<feature type="compositionally biased region" description="Acidic residues" evidence="8">
    <location>
        <begin position="667"/>
        <end position="678"/>
    </location>
</feature>
<dbReference type="Gene3D" id="3.40.50.150">
    <property type="entry name" value="Vaccinia Virus protein VP39"/>
    <property type="match status" value="3"/>
</dbReference>
<evidence type="ECO:0000256" key="2">
    <source>
        <dbReference type="ARBA" id="ARBA00008361"/>
    </source>
</evidence>
<evidence type="ECO:0000256" key="8">
    <source>
        <dbReference type="SAM" id="MobiDB-lite"/>
    </source>
</evidence>
<evidence type="ECO:0000256" key="3">
    <source>
        <dbReference type="ARBA" id="ARBA00022603"/>
    </source>
</evidence>
<reference evidence="10 11" key="1">
    <citation type="submission" date="2021-02" db="EMBL/GenBank/DDBJ databases">
        <title>Plant Genome Project.</title>
        <authorList>
            <person name="Zhang R.-G."/>
        </authorList>
    </citation>
    <scope>NUCLEOTIDE SEQUENCE [LARGE SCALE GENOMIC DNA]</scope>
    <source>
        <tissue evidence="10">Leaves</tissue>
    </source>
</reference>
<keyword evidence="4" id="KW-0808">Transferase</keyword>
<evidence type="ECO:0000256" key="7">
    <source>
        <dbReference type="ARBA" id="ARBA00037847"/>
    </source>
</evidence>
<gene>
    <name evidence="10" type="ORF">JRO89_XS14G0103700</name>
</gene>
<proteinExistence type="inferred from homology"/>
<keyword evidence="5" id="KW-0735">Signal-anchor</keyword>
<comment type="caution">
    <text evidence="10">The sequence shown here is derived from an EMBL/GenBank/DDBJ whole genome shotgun (WGS) entry which is preliminary data.</text>
</comment>
<feature type="region of interest" description="Disordered" evidence="8">
    <location>
        <begin position="601"/>
        <end position="771"/>
    </location>
</feature>
<evidence type="ECO:0000313" key="10">
    <source>
        <dbReference type="EMBL" id="KAH7548331.1"/>
    </source>
</evidence>
<keyword evidence="6" id="KW-0325">Glycoprotein</keyword>
<evidence type="ECO:0000256" key="6">
    <source>
        <dbReference type="ARBA" id="ARBA00023180"/>
    </source>
</evidence>
<feature type="compositionally biased region" description="Low complexity" evidence="8">
    <location>
        <begin position="679"/>
        <end position="762"/>
    </location>
</feature>
<feature type="transmembrane region" description="Helical" evidence="9">
    <location>
        <begin position="12"/>
        <end position="32"/>
    </location>
</feature>
<evidence type="ECO:0000256" key="5">
    <source>
        <dbReference type="ARBA" id="ARBA00022968"/>
    </source>
</evidence>
<evidence type="ECO:0000256" key="4">
    <source>
        <dbReference type="ARBA" id="ARBA00022679"/>
    </source>
</evidence>
<dbReference type="PANTHER" id="PTHR10108">
    <property type="entry name" value="SAM-DEPENDENT METHYLTRANSFERASE"/>
    <property type="match status" value="1"/>
</dbReference>
<feature type="compositionally biased region" description="Low complexity" evidence="8">
    <location>
        <begin position="626"/>
        <end position="666"/>
    </location>
</feature>
<dbReference type="Proteomes" id="UP000827721">
    <property type="component" value="Unassembled WGS sequence"/>
</dbReference>
<dbReference type="InterPro" id="IPR004159">
    <property type="entry name" value="Put_SAM_MeTrfase"/>
</dbReference>
<keyword evidence="9" id="KW-1133">Transmembrane helix</keyword>
<keyword evidence="9" id="KW-0812">Transmembrane</keyword>
<dbReference type="Pfam" id="PF03141">
    <property type="entry name" value="Methyltransf_29"/>
    <property type="match status" value="2"/>
</dbReference>
<organism evidence="10 11">
    <name type="scientific">Xanthoceras sorbifolium</name>
    <dbReference type="NCBI Taxonomy" id="99658"/>
    <lineage>
        <taxon>Eukaryota</taxon>
        <taxon>Viridiplantae</taxon>
        <taxon>Streptophyta</taxon>
        <taxon>Embryophyta</taxon>
        <taxon>Tracheophyta</taxon>
        <taxon>Spermatophyta</taxon>
        <taxon>Magnoliopsida</taxon>
        <taxon>eudicotyledons</taxon>
        <taxon>Gunneridae</taxon>
        <taxon>Pentapetalae</taxon>
        <taxon>rosids</taxon>
        <taxon>malvids</taxon>
        <taxon>Sapindales</taxon>
        <taxon>Sapindaceae</taxon>
        <taxon>Xanthoceroideae</taxon>
        <taxon>Xanthoceras</taxon>
    </lineage>
</organism>
<evidence type="ECO:0000313" key="11">
    <source>
        <dbReference type="Proteomes" id="UP000827721"/>
    </source>
</evidence>
<evidence type="ECO:0008006" key="12">
    <source>
        <dbReference type="Google" id="ProtNLM"/>
    </source>
</evidence>
<sequence length="1283" mass="143544">MINTASPFKEKKYPFVFALSVLLLIAAVFFLFKNAAVSSLVVGVGDDKGTSFTDLVDLAVKWELCGGGPTSVDYIPCLDNFAAIKKLKSRKHMEAQERHCPDPNPRCLPPLPTGYKLPVAWPKSRDMIWYDNVPHPKLVEFKKEQNWVRKSGDYFVFPGGGTQFKEGVTHYIDFIEKTLPTIEWGKHIRVVLDVGCGVASFGGYLLDKNVITMSFAPRDVHEAQIQFALERGIPATLSVIGTRKLTFPDDAYDLIHCARCRVHWDKDGGKPLLELNRILRPGGFFIWSATPVYLKDEAHRNVWNAMVALTESMCWKTVAKTVDASGIGLVIYRKPVLYSCYEQRKDNHPPLCDQKQSLNNSWYVPLTNCISRLPVDSNGNLYNWPQPWPQRLTSKPSSLSTEPDAVEAFNDDTKHWSGLVSDVYLEGLAINWSSIRNVMDMNAGYGGFAAALIGQPVWVMNVIPIDAQDTLSTIFDRGLIGTYHDWCESFNTYPRTYDLLHSRLLFENLTRRCDIIDVAVEMDRILRPGGYVLIQDTMEMINKLSPILHSLHCSICFADHRGPFCPHHHQQPHLLRLLLPAAILSKRHRFTHHQRGLHFIAYPDNSDNNDNTNTNNNNSSGGGGNNDSSSSGGNNDNSSGAGGNNDNSSGGGNNDSSGIGDNNNGSGDDDNNSGDDDNNSGGDNNNSSSGGDTNNSSSDNNDNNNNGVDGGSDSSNNNSNSGTNVVGSDSNNTNNSSSSTNDVGSDSNNNNNDTTNNNTNVVAWSDSDKDPTEWKVCKWPTAADYIPCLDNNDAIKKLKSRSHMEHRERHCPHPPPRCLVPLPDGYKVPIPWPKSRDMIRYDNVPHPKLVEYKKEQNWVRKSGEFFVFPGGGTQFKHGVTSYIEFIQRTFPPIGWGRDINVVLDVGCGVASFGGYLIDKNVTTMSLAPKDEHEAQIQFALERGIPAILSVIGTQKLPFPDDSFDLIHCARCRVHWDGDGGKPLLELNRILRPGGFFVWSATPVYKKDERHFNIWQSMSNLTASICWKAVARAIDSSRIGLVIYQKPISYSCYKKREANDPPLCDAKWTFNSSWYQPLISCVSELPLDRKDNVAKWPKPWPERLQHPGVTSERRAVESLEDSNDYWSGIVSSLYLEGLSLNWSRIRNVMDMNATYGGFAAALIDKPLWVMNVIPIDAKDTLPTIFDRGLIGIYHDWCESFSTYPRTYDLLHSSYLLTTVAQRCDIKDVIVEIDRILRPEGFLVVQDTMDTINKISPILRSLHWSLKLYQNQFLVGIKGFWRPSI</sequence>
<feature type="compositionally biased region" description="Low complexity" evidence="8">
    <location>
        <begin position="604"/>
        <end position="619"/>
    </location>
</feature>
<keyword evidence="3" id="KW-0489">Methyltransferase</keyword>
<dbReference type="SUPFAM" id="SSF53335">
    <property type="entry name" value="S-adenosyl-L-methionine-dependent methyltransferases"/>
    <property type="match status" value="4"/>
</dbReference>
<name>A0ABQ8H4U3_9ROSI</name>
<dbReference type="InterPro" id="IPR029063">
    <property type="entry name" value="SAM-dependent_MTases_sf"/>
</dbReference>
<protein>
    <recommendedName>
        <fullName evidence="12">Methyltransferase</fullName>
    </recommendedName>
</protein>
<comment type="similarity">
    <text evidence="2">Belongs to the methyltransferase superfamily.</text>
</comment>
<keyword evidence="11" id="KW-1185">Reference proteome</keyword>